<dbReference type="SUPFAM" id="SSF53955">
    <property type="entry name" value="Lysozyme-like"/>
    <property type="match status" value="1"/>
</dbReference>
<organism evidence="3 4">
    <name type="scientific">Bradyrhizobium valentinum</name>
    <dbReference type="NCBI Taxonomy" id="1518501"/>
    <lineage>
        <taxon>Bacteria</taxon>
        <taxon>Pseudomonadati</taxon>
        <taxon>Pseudomonadota</taxon>
        <taxon>Alphaproteobacteria</taxon>
        <taxon>Hyphomicrobiales</taxon>
        <taxon>Nitrobacteraceae</taxon>
        <taxon>Bradyrhizobium</taxon>
    </lineage>
</organism>
<dbReference type="Gene3D" id="1.10.530.10">
    <property type="match status" value="1"/>
</dbReference>
<accession>A0A0R3K861</accession>
<keyword evidence="1" id="KW-0732">Signal</keyword>
<reference evidence="3 4" key="1">
    <citation type="submission" date="2014-03" db="EMBL/GenBank/DDBJ databases">
        <title>Bradyrhizobium valentinum sp. nov., isolated from effective nodules of Lupinus mariae-josephae, a lupine endemic of basic-lime soils in Eastern Spain.</title>
        <authorList>
            <person name="Duran D."/>
            <person name="Rey L."/>
            <person name="Navarro A."/>
            <person name="Busquets A."/>
            <person name="Imperial J."/>
            <person name="Ruiz-Argueso T."/>
        </authorList>
    </citation>
    <scope>NUCLEOTIDE SEQUENCE [LARGE SCALE GENOMIC DNA]</scope>
    <source>
        <strain evidence="3 4">LmjM3</strain>
    </source>
</reference>
<comment type="caution">
    <text evidence="3">The sequence shown here is derived from an EMBL/GenBank/DDBJ whole genome shotgun (WGS) entry which is preliminary data.</text>
</comment>
<dbReference type="InterPro" id="IPR031304">
    <property type="entry name" value="SLT_2"/>
</dbReference>
<dbReference type="InterPro" id="IPR023346">
    <property type="entry name" value="Lysozyme-like_dom_sf"/>
</dbReference>
<dbReference type="FunFam" id="1.10.8.350:FF:000001">
    <property type="entry name" value="Lytic murein transglycosylase B"/>
    <property type="match status" value="1"/>
</dbReference>
<dbReference type="Pfam" id="PF13406">
    <property type="entry name" value="SLT_2"/>
    <property type="match status" value="1"/>
</dbReference>
<dbReference type="PANTHER" id="PTHR30163:SF8">
    <property type="entry name" value="LYTIC MUREIN TRANSGLYCOSYLASE"/>
    <property type="match status" value="1"/>
</dbReference>
<evidence type="ECO:0000259" key="2">
    <source>
        <dbReference type="Pfam" id="PF13406"/>
    </source>
</evidence>
<dbReference type="NCBIfam" id="TIGR02283">
    <property type="entry name" value="MltB_2"/>
    <property type="match status" value="1"/>
</dbReference>
<protein>
    <submittedName>
        <fullName evidence="3">Lytic transglycosylase</fullName>
    </submittedName>
</protein>
<dbReference type="CDD" id="cd13399">
    <property type="entry name" value="Slt35-like"/>
    <property type="match status" value="1"/>
</dbReference>
<keyword evidence="4" id="KW-1185">Reference proteome</keyword>
<dbReference type="InterPro" id="IPR043426">
    <property type="entry name" value="MltB-like"/>
</dbReference>
<dbReference type="InterPro" id="IPR011970">
    <property type="entry name" value="MltB_2"/>
</dbReference>
<feature type="chain" id="PRO_5009796721" evidence="1">
    <location>
        <begin position="26"/>
        <end position="271"/>
    </location>
</feature>
<dbReference type="Gene3D" id="1.10.8.350">
    <property type="entry name" value="Bacterial muramidase"/>
    <property type="match status" value="1"/>
</dbReference>
<dbReference type="EMBL" id="LLXX01000241">
    <property type="protein sequence ID" value="KRQ88671.1"/>
    <property type="molecule type" value="Genomic_DNA"/>
</dbReference>
<evidence type="ECO:0000256" key="1">
    <source>
        <dbReference type="SAM" id="SignalP"/>
    </source>
</evidence>
<feature type="domain" description="Transglycosylase SLT" evidence="2">
    <location>
        <begin position="33"/>
        <end position="238"/>
    </location>
</feature>
<name>A0A0R3K861_9BRAD</name>
<dbReference type="RefSeq" id="WP_057855865.1">
    <property type="nucleotide sequence ID" value="NZ_LLXX01000241.1"/>
</dbReference>
<evidence type="ECO:0000313" key="4">
    <source>
        <dbReference type="Proteomes" id="UP000051913"/>
    </source>
</evidence>
<dbReference type="OrthoDB" id="9808544at2"/>
<feature type="signal peptide" evidence="1">
    <location>
        <begin position="1"/>
        <end position="25"/>
    </location>
</feature>
<gene>
    <name evidence="3" type="ORF">CP49_38055</name>
</gene>
<dbReference type="GO" id="GO:0008933">
    <property type="term" value="F:peptidoglycan lytic transglycosylase activity"/>
    <property type="evidence" value="ECO:0007669"/>
    <property type="project" value="TreeGrafter"/>
</dbReference>
<dbReference type="Proteomes" id="UP000051913">
    <property type="component" value="Unassembled WGS sequence"/>
</dbReference>
<proteinExistence type="predicted"/>
<dbReference type="GO" id="GO:0009253">
    <property type="term" value="P:peptidoglycan catabolic process"/>
    <property type="evidence" value="ECO:0007669"/>
    <property type="project" value="TreeGrafter"/>
</dbReference>
<sequence length="271" mass="29446">MISRLSLRALTLGALLLTSAAPALAAPCGTGPFEAWLEDFKKEAASKGISTSAIQAGLTGVTLDKSVLARDQSQKVFSQSFEEFSGRMIPPRLTRGSHMLKQYGSVLGRIEQAYGVPGEVLVAIWGLETDFGVNIGKFATLRSLATLAYDCRRADMFKAELMDALRIVERGDIAPQDLRGAWAGEIGQTQFMPSSYVKFAVDFDGNGRRDLLRSPPDVLASTANFLAGHGWQRGKEWEPGSANFAAIKEWNKSEVYAKTIAHFATQLSRAP</sequence>
<evidence type="ECO:0000313" key="3">
    <source>
        <dbReference type="EMBL" id="KRQ88671.1"/>
    </source>
</evidence>
<dbReference type="PANTHER" id="PTHR30163">
    <property type="entry name" value="MEMBRANE-BOUND LYTIC MUREIN TRANSGLYCOSYLASE B"/>
    <property type="match status" value="1"/>
</dbReference>
<dbReference type="STRING" id="1518501.CQ10_26770"/>
<dbReference type="AlphaFoldDB" id="A0A0R3K861"/>